<dbReference type="Proteomes" id="UP000032680">
    <property type="component" value="Unassembled WGS sequence"/>
</dbReference>
<feature type="domain" description="Calcineurin-like phosphoesterase" evidence="3">
    <location>
        <begin position="47"/>
        <end position="317"/>
    </location>
</feature>
<evidence type="ECO:0000259" key="4">
    <source>
        <dbReference type="Pfam" id="PF02872"/>
    </source>
</evidence>
<gene>
    <name evidence="5" type="ORF">Asru_0158_09</name>
</gene>
<dbReference type="Pfam" id="PF02872">
    <property type="entry name" value="5_nucleotid_C"/>
    <property type="match status" value="1"/>
</dbReference>
<dbReference type="PRINTS" id="PR01607">
    <property type="entry name" value="APYRASEFAMLY"/>
</dbReference>
<dbReference type="InterPro" id="IPR006311">
    <property type="entry name" value="TAT_signal"/>
</dbReference>
<evidence type="ECO:0000256" key="1">
    <source>
        <dbReference type="ARBA" id="ARBA00022729"/>
    </source>
</evidence>
<proteinExistence type="inferred from homology"/>
<keyword evidence="6" id="KW-1185">Reference proteome</keyword>
<dbReference type="InterPro" id="IPR008334">
    <property type="entry name" value="5'-Nucleotdase_C"/>
</dbReference>
<evidence type="ECO:0000259" key="3">
    <source>
        <dbReference type="Pfam" id="PF00149"/>
    </source>
</evidence>
<accession>A0A0D6P4R3</accession>
<comment type="similarity">
    <text evidence="2">Belongs to the 5'-nucleotidase family.</text>
</comment>
<dbReference type="Gene3D" id="6.10.140.570">
    <property type="match status" value="1"/>
</dbReference>
<dbReference type="GO" id="GO:0000166">
    <property type="term" value="F:nucleotide binding"/>
    <property type="evidence" value="ECO:0007669"/>
    <property type="project" value="UniProtKB-KW"/>
</dbReference>
<dbReference type="Gene3D" id="3.60.21.10">
    <property type="match status" value="1"/>
</dbReference>
<protein>
    <submittedName>
        <fullName evidence="5">Sulfur oxidation protein</fullName>
    </submittedName>
</protein>
<dbReference type="InterPro" id="IPR030998">
    <property type="entry name" value="Thiosulf_SoxB"/>
</dbReference>
<sequence>MSMRGETTRRDLLRGLTAAAAFGVIARPARAAAAEDIYAVPRPGTVRVLHVTDTHAQIRPVYFREPSVNIGIGAAQGVPPHLVGRAFLDHFGLPAGGREAYGYTYLDFDEAAHRYGTMGGFAHVATLLARLRAEGPPGATITLDGGDLMQGSALANDTAGAALAELANDLGIDAMTGHWEFTYGQDGLRANIARLHGKFLAQNVFLTDDAAFNGAHCFDASSGRVFQPAQIYAVGGRRVAVIGQAFPYVPIAHPRRFTPDWSFGIHPAELQALASDLRHRERADAVVLLSHNGMDADLKLAAVVPGIDVILGGHTHDAIPTPTVVTNAGGRTLVANGGSSGKFVGVLDLDIGPGGVRDIRYRLLPVFSNLLPADAKVAARIDALEAPGRAAGAEVLAHTDTTLFRRGNFDGPIDRVICDALRHELDAEIAFSPGFRWGPSLLAGSPITMGDLMAQTAVTYPDVYVQPMTGEAIKGLMEDVCDNLFNPDPFRQQGGDMIRIGGMSYVCTPGNAMGSRISDLVLADGRTLEAGKSYRVAGWASVSQKQDGTPVWDVVARYLRARGTVAPDTSTRVTLRGVASNPGYAAT</sequence>
<evidence type="ECO:0000256" key="2">
    <source>
        <dbReference type="RuleBase" id="RU362119"/>
    </source>
</evidence>
<dbReference type="InterPro" id="IPR041829">
    <property type="entry name" value="SoxB_N"/>
</dbReference>
<dbReference type="GO" id="GO:0030288">
    <property type="term" value="C:outer membrane-bounded periplasmic space"/>
    <property type="evidence" value="ECO:0007669"/>
    <property type="project" value="TreeGrafter"/>
</dbReference>
<dbReference type="InterPro" id="IPR029052">
    <property type="entry name" value="Metallo-depent_PP-like"/>
</dbReference>
<dbReference type="SUPFAM" id="SSF56300">
    <property type="entry name" value="Metallo-dependent phosphatases"/>
    <property type="match status" value="1"/>
</dbReference>
<dbReference type="SUPFAM" id="SSF55816">
    <property type="entry name" value="5'-nucleotidase (syn. UDP-sugar hydrolase), C-terminal domain"/>
    <property type="match status" value="1"/>
</dbReference>
<dbReference type="RefSeq" id="WP_048860628.1">
    <property type="nucleotide sequence ID" value="NZ_BANB01000158.1"/>
</dbReference>
<dbReference type="OrthoDB" id="5469761at2"/>
<dbReference type="GO" id="GO:0016787">
    <property type="term" value="F:hydrolase activity"/>
    <property type="evidence" value="ECO:0007669"/>
    <property type="project" value="UniProtKB-KW"/>
</dbReference>
<reference evidence="5 6" key="1">
    <citation type="submission" date="2012-11" db="EMBL/GenBank/DDBJ databases">
        <title>Whole genome sequence of Acidisphaera rubrifaciens HS-AP3.</title>
        <authorList>
            <person name="Azuma Y."/>
            <person name="Higashiura N."/>
            <person name="Hirakawa H."/>
            <person name="Matsushita K."/>
        </authorList>
    </citation>
    <scope>NUCLEOTIDE SEQUENCE [LARGE SCALE GENOMIC DNA]</scope>
    <source>
        <strain evidence="5 6">HS-AP3</strain>
    </source>
</reference>
<keyword evidence="2" id="KW-0378">Hydrolase</keyword>
<dbReference type="InterPro" id="IPR036907">
    <property type="entry name" value="5'-Nucleotdase_C_sf"/>
</dbReference>
<dbReference type="InterPro" id="IPR006179">
    <property type="entry name" value="5_nucleotidase/apyrase"/>
</dbReference>
<dbReference type="GO" id="GO:0009166">
    <property type="term" value="P:nucleotide catabolic process"/>
    <property type="evidence" value="ECO:0007669"/>
    <property type="project" value="InterPro"/>
</dbReference>
<keyword evidence="1" id="KW-0732">Signal</keyword>
<dbReference type="EMBL" id="BANB01000158">
    <property type="protein sequence ID" value="GAN76750.1"/>
    <property type="molecule type" value="Genomic_DNA"/>
</dbReference>
<feature type="domain" description="5'-Nucleotidase C-terminal" evidence="4">
    <location>
        <begin position="408"/>
        <end position="551"/>
    </location>
</feature>
<dbReference type="PROSITE" id="PS51318">
    <property type="entry name" value="TAT"/>
    <property type="match status" value="1"/>
</dbReference>
<dbReference type="NCBIfam" id="TIGR04486">
    <property type="entry name" value="thiosulf_SoxB"/>
    <property type="match status" value="1"/>
</dbReference>
<comment type="caution">
    <text evidence="5">The sequence shown here is derived from an EMBL/GenBank/DDBJ whole genome shotgun (WGS) entry which is preliminary data.</text>
</comment>
<dbReference type="Gene3D" id="3.90.780.10">
    <property type="entry name" value="5'-Nucleotidase, C-terminal domain"/>
    <property type="match status" value="1"/>
</dbReference>
<dbReference type="Pfam" id="PF00149">
    <property type="entry name" value="Metallophos"/>
    <property type="match status" value="1"/>
</dbReference>
<evidence type="ECO:0000313" key="5">
    <source>
        <dbReference type="EMBL" id="GAN76750.1"/>
    </source>
</evidence>
<dbReference type="PANTHER" id="PTHR11575">
    <property type="entry name" value="5'-NUCLEOTIDASE-RELATED"/>
    <property type="match status" value="1"/>
</dbReference>
<dbReference type="CDD" id="cd07411">
    <property type="entry name" value="MPP_SoxB_N"/>
    <property type="match status" value="1"/>
</dbReference>
<dbReference type="InterPro" id="IPR004843">
    <property type="entry name" value="Calcineurin-like_PHP"/>
</dbReference>
<keyword evidence="2" id="KW-0547">Nucleotide-binding</keyword>
<evidence type="ECO:0000313" key="6">
    <source>
        <dbReference type="Proteomes" id="UP000032680"/>
    </source>
</evidence>
<name>A0A0D6P4R3_9PROT</name>
<dbReference type="PANTHER" id="PTHR11575:SF42">
    <property type="entry name" value="SULFUR OXIDATION PROTEIN SOXB"/>
    <property type="match status" value="1"/>
</dbReference>
<organism evidence="5 6">
    <name type="scientific">Acidisphaera rubrifaciens HS-AP3</name>
    <dbReference type="NCBI Taxonomy" id="1231350"/>
    <lineage>
        <taxon>Bacteria</taxon>
        <taxon>Pseudomonadati</taxon>
        <taxon>Pseudomonadota</taxon>
        <taxon>Alphaproteobacteria</taxon>
        <taxon>Acetobacterales</taxon>
        <taxon>Acetobacteraceae</taxon>
        <taxon>Acidisphaera</taxon>
    </lineage>
</organism>
<dbReference type="AlphaFoldDB" id="A0A0D6P4R3"/>